<dbReference type="OrthoDB" id="350529at2157"/>
<dbReference type="GeneID" id="36836233"/>
<keyword evidence="4" id="KW-1185">Reference proteome</keyword>
<evidence type="ECO:0000313" key="4">
    <source>
        <dbReference type="Proteomes" id="UP000247586"/>
    </source>
</evidence>
<name>A0A2U9IWD9_9CREN</name>
<sequence length="229" mass="25374">MCRMIGYSGHDRAKLRELADCLVKVAEDDPLKGWSHPHGWGMVALTENRLIYHRSAKPIFDPSERSTLIDLVDSLSGDMKVIIHARKASDPSLVSPIYSHPFLESNDRRILFLAHNGSVDLSLSKEVGMKAEGVVDSELVAKFLSRNELSRVQDLIPYTRSALNLLVLEIPRGVGSPLSKARLLYFNWANSNDPYYDLLVGDGFVVSSSLGKVGCRTVRQAAKGKLVEI</sequence>
<evidence type="ECO:0000256" key="1">
    <source>
        <dbReference type="ARBA" id="ARBA00022962"/>
    </source>
</evidence>
<keyword evidence="1" id="KW-0315">Glutamine amidotransferase</keyword>
<accession>A0A2U9IWD9</accession>
<organism evidence="3 4">
    <name type="scientific">Metallosphaera hakonensis JCM 8857 = DSM 7519</name>
    <dbReference type="NCBI Taxonomy" id="1293036"/>
    <lineage>
        <taxon>Archaea</taxon>
        <taxon>Thermoproteota</taxon>
        <taxon>Thermoprotei</taxon>
        <taxon>Sulfolobales</taxon>
        <taxon>Sulfolobaceae</taxon>
        <taxon>Metallosphaera</taxon>
    </lineage>
</organism>
<proteinExistence type="predicted"/>
<gene>
    <name evidence="3" type="ORF">DFR87_12780</name>
</gene>
<dbReference type="PROSITE" id="PS51278">
    <property type="entry name" value="GATASE_TYPE_2"/>
    <property type="match status" value="1"/>
</dbReference>
<dbReference type="STRING" id="1293036.GCA_001315825_03032"/>
<dbReference type="Gene3D" id="3.60.20.10">
    <property type="entry name" value="Glutamine Phosphoribosylpyrophosphate, subunit 1, domain 1"/>
    <property type="match status" value="1"/>
</dbReference>
<evidence type="ECO:0000259" key="2">
    <source>
        <dbReference type="PROSITE" id="PS51278"/>
    </source>
</evidence>
<dbReference type="InterPro" id="IPR017932">
    <property type="entry name" value="GATase_2_dom"/>
</dbReference>
<protein>
    <recommendedName>
        <fullName evidence="2">Glutamine amidotransferase type-2 domain-containing protein</fullName>
    </recommendedName>
</protein>
<reference evidence="4" key="3">
    <citation type="submission" date="2020-03" db="EMBL/GenBank/DDBJ databases">
        <title>Sequencing and Assembly of Multiple Reported Metal-Biooxidizing Members of the Extremely Thermoacidophilic Archaeal Family Sulfolobaceae.</title>
        <authorList>
            <person name="Counts J.A."/>
            <person name="Kelly R.M."/>
        </authorList>
    </citation>
    <scope>NUCLEOTIDE SEQUENCE [LARGE SCALE GENOMIC DNA]</scope>
    <source>
        <strain evidence="4">HO1-1</strain>
    </source>
</reference>
<dbReference type="Pfam" id="PF13230">
    <property type="entry name" value="GATase_4"/>
    <property type="match status" value="1"/>
</dbReference>
<evidence type="ECO:0000313" key="3">
    <source>
        <dbReference type="EMBL" id="AWS00402.1"/>
    </source>
</evidence>
<feature type="domain" description="Glutamine amidotransferase type-2" evidence="2">
    <location>
        <begin position="2"/>
        <end position="229"/>
    </location>
</feature>
<reference evidence="4" key="2">
    <citation type="submission" date="2020-03" db="EMBL/GenBank/DDBJ databases">
        <title>Complete Genome Sequences of Extremely Thermoacidophilic, Metal-Mobilizing Type-Strain Members of the Archaeal Family Sulfolobaceae: Acidianus brierleyi DSM-1651T, Acidianus sulfidivorans DSM-18786T, Metallosphaera hakonensis DSM-7519T, and Metallosphaera prunae DSM-10039T.</title>
        <authorList>
            <person name="Counts J.A."/>
            <person name="Kelly R.M."/>
        </authorList>
    </citation>
    <scope>NUCLEOTIDE SEQUENCE [LARGE SCALE GENOMIC DNA]</scope>
    <source>
        <strain evidence="4">HO1-1</strain>
    </source>
</reference>
<reference evidence="3 4" key="1">
    <citation type="submission" date="2018-05" db="EMBL/GenBank/DDBJ databases">
        <title>Complete Genome Sequences of Extremely Thermoacidophilic, Metal-Mobilizing Type-Strain Members of the Archaeal Family Sulfolobaceae: Acidianus brierleyi DSM-1651T, Acidianus sulfidivorans DSM-18786T, Metallosphaera hakonensis DSM-7519T, and Metallosphaera prunae DSM-10039T.</title>
        <authorList>
            <person name="Counts J.A."/>
            <person name="Kelly R.M."/>
        </authorList>
    </citation>
    <scope>NUCLEOTIDE SEQUENCE [LARGE SCALE GENOMIC DNA]</scope>
    <source>
        <strain evidence="3 4">HO1-1</strain>
    </source>
</reference>
<dbReference type="PANTHER" id="PTHR42824">
    <property type="entry name" value="GLUTAMINE AMIDOTRANSFERASE"/>
    <property type="match status" value="1"/>
</dbReference>
<dbReference type="InterPro" id="IPR029055">
    <property type="entry name" value="Ntn_hydrolases_N"/>
</dbReference>
<dbReference type="AlphaFoldDB" id="A0A2U9IWD9"/>
<dbReference type="SUPFAM" id="SSF56235">
    <property type="entry name" value="N-terminal nucleophile aminohydrolases (Ntn hydrolases)"/>
    <property type="match status" value="1"/>
</dbReference>
<dbReference type="Proteomes" id="UP000247586">
    <property type="component" value="Chromosome"/>
</dbReference>
<dbReference type="InterPro" id="IPR026869">
    <property type="entry name" value="EgtC-like"/>
</dbReference>
<dbReference type="RefSeq" id="WP_110369665.1">
    <property type="nucleotide sequence ID" value="NZ_CP029287.2"/>
</dbReference>
<dbReference type="PANTHER" id="PTHR42824:SF1">
    <property type="entry name" value="GLUTAMINE AMIDOTRANSFERASE YAFJ-RELATED"/>
    <property type="match status" value="1"/>
</dbReference>
<dbReference type="KEGG" id="mhk:DFR87_12780"/>
<dbReference type="EMBL" id="CP029287">
    <property type="protein sequence ID" value="AWS00402.1"/>
    <property type="molecule type" value="Genomic_DNA"/>
</dbReference>